<dbReference type="EMBL" id="PCGW01000027">
    <property type="protein sequence ID" value="PHO19755.1"/>
    <property type="molecule type" value="Genomic_DNA"/>
</dbReference>
<accession>A0A2G1DMK3</accession>
<organism evidence="1 2">
    <name type="scientific">Aggregatibacter actinomycetemcomitans</name>
    <name type="common">Actinobacillus actinomycetemcomitans</name>
    <name type="synonym">Haemophilus actinomycetemcomitans</name>
    <dbReference type="NCBI Taxonomy" id="714"/>
    <lineage>
        <taxon>Bacteria</taxon>
        <taxon>Pseudomonadati</taxon>
        <taxon>Pseudomonadota</taxon>
        <taxon>Gammaproteobacteria</taxon>
        <taxon>Pasteurellales</taxon>
        <taxon>Pasteurellaceae</taxon>
        <taxon>Aggregatibacter</taxon>
    </lineage>
</organism>
<proteinExistence type="predicted"/>
<keyword evidence="2" id="KW-1185">Reference proteome</keyword>
<gene>
    <name evidence="1" type="ORF">CQR80_10690</name>
</gene>
<name>A0A2G1DMK3_AGGAC</name>
<evidence type="ECO:0000313" key="1">
    <source>
        <dbReference type="EMBL" id="PHO19755.1"/>
    </source>
</evidence>
<evidence type="ECO:0000313" key="2">
    <source>
        <dbReference type="Proteomes" id="UP000226080"/>
    </source>
</evidence>
<reference evidence="1 2" key="1">
    <citation type="submission" date="2017-10" db="EMBL/GenBank/DDBJ databases">
        <title>Draft genome sequences of Aggregatibacter actinomycetemcomitans strains 310a and 310b.</title>
        <authorList>
            <person name="May A.C."/>
            <person name="Ohta H."/>
            <person name="Maeda H."/>
            <person name="Kokeguchi S."/>
            <person name="Cugini C."/>
        </authorList>
    </citation>
    <scope>NUCLEOTIDE SEQUENCE [LARGE SCALE GENOMIC DNA]</scope>
    <source>
        <strain evidence="1 2">310b</strain>
    </source>
</reference>
<dbReference type="Proteomes" id="UP000226080">
    <property type="component" value="Unassembled WGS sequence"/>
</dbReference>
<comment type="caution">
    <text evidence="1">The sequence shown here is derived from an EMBL/GenBank/DDBJ whole genome shotgun (WGS) entry which is preliminary data.</text>
</comment>
<sequence length="83" mass="9733">MSRIAKENADLRNKSQNHFTTRFRFANISPQSQKTIASRGKLNLHMAHSTPKACFFMRNIRTPQENADFVLLKNEKNPIFLQW</sequence>
<protein>
    <submittedName>
        <fullName evidence="1">Uncharacterized protein</fullName>
    </submittedName>
</protein>